<evidence type="ECO:0000259" key="3">
    <source>
        <dbReference type="Pfam" id="PF11827"/>
    </source>
</evidence>
<feature type="domain" description="CusB-like three alpha-helical bundle" evidence="5">
    <location>
        <begin position="168"/>
        <end position="217"/>
    </location>
</feature>
<dbReference type="Pfam" id="PF25954">
    <property type="entry name" value="Beta-barrel_RND_2"/>
    <property type="match status" value="1"/>
</dbReference>
<gene>
    <name evidence="9" type="ORF">FHS59_000999</name>
</gene>
<dbReference type="Pfam" id="PF19335">
    <property type="entry name" value="HMBD"/>
    <property type="match status" value="1"/>
</dbReference>
<organism evidence="9 10">
    <name type="scientific">Algoriphagus iocasae</name>
    <dbReference type="NCBI Taxonomy" id="1836499"/>
    <lineage>
        <taxon>Bacteria</taxon>
        <taxon>Pseudomonadati</taxon>
        <taxon>Bacteroidota</taxon>
        <taxon>Cytophagia</taxon>
        <taxon>Cytophagales</taxon>
        <taxon>Cyclobacteriaceae</taxon>
        <taxon>Algoriphagus</taxon>
    </lineage>
</organism>
<dbReference type="GO" id="GO:0046914">
    <property type="term" value="F:transition metal ion binding"/>
    <property type="evidence" value="ECO:0007669"/>
    <property type="project" value="TreeGrafter"/>
</dbReference>
<feature type="domain" description="CusB-like barrel-sandwich hybrid" evidence="6">
    <location>
        <begin position="133"/>
        <end position="250"/>
    </location>
</feature>
<dbReference type="Gene3D" id="6.10.140.730">
    <property type="match status" value="1"/>
</dbReference>
<feature type="domain" description="DUF3347" evidence="3">
    <location>
        <begin position="439"/>
        <end position="528"/>
    </location>
</feature>
<dbReference type="InterPro" id="IPR058627">
    <property type="entry name" value="MdtA-like_C"/>
</dbReference>
<dbReference type="GO" id="GO:0060003">
    <property type="term" value="P:copper ion export"/>
    <property type="evidence" value="ECO:0007669"/>
    <property type="project" value="TreeGrafter"/>
</dbReference>
<dbReference type="NCBIfam" id="TIGR01730">
    <property type="entry name" value="RND_mfp"/>
    <property type="match status" value="1"/>
</dbReference>
<accession>A0A841MKN9</accession>
<dbReference type="InterPro" id="IPR058790">
    <property type="entry name" value="BSH_CusB"/>
</dbReference>
<dbReference type="GO" id="GO:0022857">
    <property type="term" value="F:transmembrane transporter activity"/>
    <property type="evidence" value="ECO:0007669"/>
    <property type="project" value="InterPro"/>
</dbReference>
<evidence type="ECO:0000256" key="1">
    <source>
        <dbReference type="ARBA" id="ARBA00009477"/>
    </source>
</evidence>
<dbReference type="InterPro" id="IPR051909">
    <property type="entry name" value="MFP_Cation_Efflux"/>
</dbReference>
<keyword evidence="2" id="KW-0813">Transport</keyword>
<dbReference type="GO" id="GO:0016020">
    <property type="term" value="C:membrane"/>
    <property type="evidence" value="ECO:0007669"/>
    <property type="project" value="InterPro"/>
</dbReference>
<feature type="domain" description="Multidrug resistance protein MdtA-like C-terminal permuted SH3" evidence="8">
    <location>
        <begin position="369"/>
        <end position="400"/>
    </location>
</feature>
<dbReference type="Proteomes" id="UP000588604">
    <property type="component" value="Unassembled WGS sequence"/>
</dbReference>
<feature type="domain" description="CusB-like beta-barrel" evidence="7">
    <location>
        <begin position="255"/>
        <end position="331"/>
    </location>
</feature>
<dbReference type="PANTHER" id="PTHR30097">
    <property type="entry name" value="CATION EFFLUX SYSTEM PROTEIN CUSB"/>
    <property type="match status" value="1"/>
</dbReference>
<dbReference type="Pfam" id="PF11827">
    <property type="entry name" value="DUF3347"/>
    <property type="match status" value="1"/>
</dbReference>
<evidence type="ECO:0000313" key="9">
    <source>
        <dbReference type="EMBL" id="MBB6325384.1"/>
    </source>
</evidence>
<dbReference type="Gene3D" id="2.40.420.20">
    <property type="match status" value="1"/>
</dbReference>
<dbReference type="Gene3D" id="2.40.30.170">
    <property type="match status" value="1"/>
</dbReference>
<evidence type="ECO:0000313" key="10">
    <source>
        <dbReference type="Proteomes" id="UP000588604"/>
    </source>
</evidence>
<dbReference type="InterPro" id="IPR006143">
    <property type="entry name" value="RND_pump_MFP"/>
</dbReference>
<dbReference type="InterPro" id="IPR058791">
    <property type="entry name" value="3HB_CusB"/>
</dbReference>
<reference evidence="9 10" key="1">
    <citation type="submission" date="2020-08" db="EMBL/GenBank/DDBJ databases">
        <title>Genomic Encyclopedia of Type Strains, Phase IV (KMG-IV): sequencing the most valuable type-strain genomes for metagenomic binning, comparative biology and taxonomic classification.</title>
        <authorList>
            <person name="Goeker M."/>
        </authorList>
    </citation>
    <scope>NUCLEOTIDE SEQUENCE [LARGE SCALE GENOMIC DNA]</scope>
    <source>
        <strain evidence="9 10">DSM 102044</strain>
    </source>
</reference>
<dbReference type="FunFam" id="2.40.30.170:FF:000010">
    <property type="entry name" value="Efflux RND transporter periplasmic adaptor subunit"/>
    <property type="match status" value="1"/>
</dbReference>
<comment type="caution">
    <text evidence="9">The sequence shown here is derived from an EMBL/GenBank/DDBJ whole genome shotgun (WGS) entry which is preliminary data.</text>
</comment>
<proteinExistence type="inferred from homology"/>
<dbReference type="PANTHER" id="PTHR30097:SF4">
    <property type="entry name" value="SLR6042 PROTEIN"/>
    <property type="match status" value="1"/>
</dbReference>
<evidence type="ECO:0000259" key="4">
    <source>
        <dbReference type="Pfam" id="PF19335"/>
    </source>
</evidence>
<evidence type="ECO:0000259" key="5">
    <source>
        <dbReference type="Pfam" id="PF25869"/>
    </source>
</evidence>
<dbReference type="GO" id="GO:0030288">
    <property type="term" value="C:outer membrane-bounded periplasmic space"/>
    <property type="evidence" value="ECO:0007669"/>
    <property type="project" value="TreeGrafter"/>
</dbReference>
<dbReference type="AlphaFoldDB" id="A0A841MKN9"/>
<dbReference type="GO" id="GO:0015679">
    <property type="term" value="P:plasma membrane copper ion transport"/>
    <property type="evidence" value="ECO:0007669"/>
    <property type="project" value="TreeGrafter"/>
</dbReference>
<evidence type="ECO:0000259" key="6">
    <source>
        <dbReference type="Pfam" id="PF25919"/>
    </source>
</evidence>
<dbReference type="RefSeq" id="WP_246388303.1">
    <property type="nucleotide sequence ID" value="NZ_JACIJO010000001.1"/>
</dbReference>
<evidence type="ECO:0000259" key="7">
    <source>
        <dbReference type="Pfam" id="PF25954"/>
    </source>
</evidence>
<evidence type="ECO:0000256" key="2">
    <source>
        <dbReference type="ARBA" id="ARBA00022448"/>
    </source>
</evidence>
<keyword evidence="10" id="KW-1185">Reference proteome</keyword>
<feature type="domain" description="Heavy metal binding" evidence="4">
    <location>
        <begin position="53"/>
        <end position="79"/>
    </location>
</feature>
<evidence type="ECO:0000259" key="8">
    <source>
        <dbReference type="Pfam" id="PF25967"/>
    </source>
</evidence>
<dbReference type="Pfam" id="PF25919">
    <property type="entry name" value="BSH_CusB"/>
    <property type="match status" value="1"/>
</dbReference>
<comment type="similarity">
    <text evidence="1">Belongs to the membrane fusion protein (MFP) (TC 8.A.1) family.</text>
</comment>
<dbReference type="InterPro" id="IPR058792">
    <property type="entry name" value="Beta-barrel_RND_2"/>
</dbReference>
<dbReference type="InterPro" id="IPR045800">
    <property type="entry name" value="HMBD"/>
</dbReference>
<name>A0A841MKN9_9BACT</name>
<dbReference type="InterPro" id="IPR021782">
    <property type="entry name" value="DUF3347"/>
</dbReference>
<sequence length="595" mass="65722">MMKEIFKNKKLLLIVLVALTLGGVLGWMVKPSSGHQETEEAVHVHDEDSDQIWTCSMHPQIRLSEPGSCPICGMDLIPASSKRSAASASPLMHEMTPEAVAMANVHTSLVTGVSPEGELFLTGKVKADERQLASVTAKFPGRIDQLFVNFTGQVVRQGERLATIYSPELVTAQKELLEAASTKSTYPELYQAAREKLRLWKLNEKQIDDLEGSGKVQDQFDVLADKSGIVTQRNISVGDYVNTGSVLFDIVDLNRVWIMIDAYESDLPFVKIGDEVNFTAAGIPGETFKAKITYIDPVINSSTRAASVRAEASNSNGELRPEMFINARVRTTLRKGQSSLAITRTALLWSGKRSIVYVKVPDTEFPTYEMREITIGPRMGEMWLVEAGLEAGEEIVTNGVFAIDAAAQLSGNYSMLMRPDVKTMDVPQAFREQITALADAYFKVKNGLVADDPKATQSALEQLEAALDQIDMAGLKGQAHDHWMALKQKFSEATKMMQAEESLDGLRQHFSMLSENMLEMTESFGLEKDKVYKDFCPMAFDNKGAFWLSETEEILNPYFGEAMLSCGEVKETYLKGQKVFEDGGPAKQAASGHNH</sequence>
<dbReference type="Pfam" id="PF25869">
    <property type="entry name" value="3HB_CusB"/>
    <property type="match status" value="1"/>
</dbReference>
<dbReference type="EMBL" id="JACIJO010000001">
    <property type="protein sequence ID" value="MBB6325384.1"/>
    <property type="molecule type" value="Genomic_DNA"/>
</dbReference>
<protein>
    <submittedName>
        <fullName evidence="9">Cu(I)/Ag(I) efflux system membrane fusion protein</fullName>
    </submittedName>
</protein>
<dbReference type="Pfam" id="PF25967">
    <property type="entry name" value="RND-MFP_C"/>
    <property type="match status" value="1"/>
</dbReference>
<dbReference type="SUPFAM" id="SSF111369">
    <property type="entry name" value="HlyD-like secretion proteins"/>
    <property type="match status" value="1"/>
</dbReference>